<dbReference type="GO" id="GO:0004016">
    <property type="term" value="F:adenylate cyclase activity"/>
    <property type="evidence" value="ECO:0007669"/>
    <property type="project" value="TreeGrafter"/>
</dbReference>
<dbReference type="AlphaFoldDB" id="A0A100JUB1"/>
<evidence type="ECO:0000259" key="4">
    <source>
        <dbReference type="PROSITE" id="PS50043"/>
    </source>
</evidence>
<dbReference type="PRINTS" id="PR00038">
    <property type="entry name" value="HTHLUXR"/>
</dbReference>
<name>A0A100JUB1_STRSC</name>
<keyword evidence="1" id="KW-0547">Nucleotide-binding</keyword>
<accession>A0A100JUB1</accession>
<dbReference type="InterPro" id="IPR041664">
    <property type="entry name" value="AAA_16"/>
</dbReference>
<dbReference type="SMART" id="SM00382">
    <property type="entry name" value="AAA"/>
    <property type="match status" value="1"/>
</dbReference>
<feature type="region of interest" description="Disordered" evidence="3">
    <location>
        <begin position="839"/>
        <end position="859"/>
    </location>
</feature>
<dbReference type="EMBL" id="BCMM01000034">
    <property type="protein sequence ID" value="GAQ65830.1"/>
    <property type="molecule type" value="Genomic_DNA"/>
</dbReference>
<dbReference type="PANTHER" id="PTHR16305">
    <property type="entry name" value="TESTICULAR SOLUBLE ADENYLYL CYCLASE"/>
    <property type="match status" value="1"/>
</dbReference>
<protein>
    <submittedName>
        <fullName evidence="5">Transcriptional regulator MalT</fullName>
    </submittedName>
</protein>
<dbReference type="GO" id="GO:0005737">
    <property type="term" value="C:cytoplasm"/>
    <property type="evidence" value="ECO:0007669"/>
    <property type="project" value="TreeGrafter"/>
</dbReference>
<dbReference type="Gene3D" id="1.10.10.10">
    <property type="entry name" value="Winged helix-like DNA-binding domain superfamily/Winged helix DNA-binding domain"/>
    <property type="match status" value="1"/>
</dbReference>
<dbReference type="GO" id="GO:0005524">
    <property type="term" value="F:ATP binding"/>
    <property type="evidence" value="ECO:0007669"/>
    <property type="project" value="UniProtKB-KW"/>
</dbReference>
<keyword evidence="2" id="KW-0067">ATP-binding</keyword>
<comment type="caution">
    <text evidence="5">The sequence shown here is derived from an EMBL/GenBank/DDBJ whole genome shotgun (WGS) entry which is preliminary data.</text>
</comment>
<evidence type="ECO:0000256" key="2">
    <source>
        <dbReference type="ARBA" id="ARBA00022840"/>
    </source>
</evidence>
<dbReference type="InterPro" id="IPR027417">
    <property type="entry name" value="P-loop_NTPase"/>
</dbReference>
<dbReference type="PANTHER" id="PTHR16305:SF35">
    <property type="entry name" value="TRANSCRIPTIONAL ACTIVATOR DOMAIN"/>
    <property type="match status" value="1"/>
</dbReference>
<dbReference type="Pfam" id="PF00196">
    <property type="entry name" value="GerE"/>
    <property type="match status" value="1"/>
</dbReference>
<evidence type="ECO:0000313" key="6">
    <source>
        <dbReference type="Proteomes" id="UP000067448"/>
    </source>
</evidence>
<dbReference type="InterPro" id="IPR016032">
    <property type="entry name" value="Sig_transdc_resp-reg_C-effctor"/>
</dbReference>
<reference evidence="6" key="3">
    <citation type="submission" date="2016-02" db="EMBL/GenBank/DDBJ databases">
        <title>Draft genome of pathogenic Streptomyces sp. in Japan.</title>
        <authorList>
            <person name="Tomihama T."/>
            <person name="Ikenaga M."/>
            <person name="Sakai M."/>
            <person name="Okubo T."/>
            <person name="Ikeda S."/>
        </authorList>
    </citation>
    <scope>NUCLEOTIDE SEQUENCE [LARGE SCALE GENOMIC DNA]</scope>
    <source>
        <strain evidence="6">S58</strain>
    </source>
</reference>
<dbReference type="SUPFAM" id="SSF52540">
    <property type="entry name" value="P-loop containing nucleoside triphosphate hydrolases"/>
    <property type="match status" value="1"/>
</dbReference>
<sequence>MILIDRKDELSALHEFLADSRHGNGHVVLVSGSVGIGKSELLYAFAEEASATGSEVLRAVGREEERDVPFGIVHQLVRDISLPAPLRTQMTDLENSFASGRPPARHESASLQAHVARSLCRALLDAAGAGGLLLCVDDVQHADSASLSCLLQLLPHTRSAPVMLVFSRPDSARHCLPLLSTELLRHPFYRRVRLTPLSPEGTTELTTKALGTEEAQALGPVYHSLSGGNPLLVHALLRDHRDRLVDGDGDAGSQVPPAGEEFAQAVLACLHGREPDVLGVARTMALLDSCSSPDRIGRLLRLGPSSVANALRHMEAAGLVAGHRFRHPAARSAVLDDIPWGLLRRQRLDIAELLHHEGLPTPTVARHLVAVRHVPPGWAVPVLMDASEQARRSGDVGFALECLELALSGSDDAREQALATMMLVRLEWQLNPSMVTPRLGPLSEALLTGVLPAHLAVPLSRVLLWHGRFDEAAEVIRALGAKVPGPHGQVTETREWLRNRYPAMVSLLPAEDGPGIRDSREPAAARPLLLAETVLGSTLRNGGDESSARSAEQVLRSCPLDDTSLYALESALLALVYADRLGQASVWSAKLLQEATARQAPTWQAKLTAIRAELALRQGDLHEACALARSAMTHLSPRSWGVAVGAPLSTLVLAATAMGADDVTEEYLRHSVPEAISESRYGLQYLYARGHHHLAAGRVHAALDDFLRCGDQARAWDMDLPAFLPWRSGAAAAHLRLGQRDQVRRLADAELARPGSAKSRSRGVAMCLLAEIAEPRRRASLLLEAVGVLRLTGDRLELARALAALSSAQRAIGEAELARRALYQALHLADVCGAEHLRPSLSPRGREGAPPDPVTLPRDPLSAAERRVASLAALGNSNREIADQLCVTISTVEQHLTRVYRKLNVTRRAELPREFKALAVGSI</sequence>
<organism evidence="5 6">
    <name type="scientific">Streptomyces scabiei</name>
    <dbReference type="NCBI Taxonomy" id="1930"/>
    <lineage>
        <taxon>Bacteria</taxon>
        <taxon>Bacillati</taxon>
        <taxon>Actinomycetota</taxon>
        <taxon>Actinomycetes</taxon>
        <taxon>Kitasatosporales</taxon>
        <taxon>Streptomycetaceae</taxon>
        <taxon>Streptomyces</taxon>
    </lineage>
</organism>
<dbReference type="SMART" id="SM00421">
    <property type="entry name" value="HTH_LUXR"/>
    <property type="match status" value="1"/>
</dbReference>
<dbReference type="InterPro" id="IPR003593">
    <property type="entry name" value="AAA+_ATPase"/>
</dbReference>
<reference evidence="6" key="1">
    <citation type="submission" date="2015-11" db="EMBL/GenBank/DDBJ databases">
        <authorList>
            <consortium name="Cross-ministerial Strategic Innovation Promotion Program (SIP) consortium"/>
            <person name="Tomihama T."/>
            <person name="Ikenaga M."/>
            <person name="Sakai M."/>
            <person name="Okubo T."/>
            <person name="Ikeda S."/>
        </authorList>
    </citation>
    <scope>NUCLEOTIDE SEQUENCE [LARGE SCALE GENOMIC DNA]</scope>
    <source>
        <strain evidence="6">S58</strain>
    </source>
</reference>
<evidence type="ECO:0000313" key="5">
    <source>
        <dbReference type="EMBL" id="GAQ65830.1"/>
    </source>
</evidence>
<dbReference type="PROSITE" id="PS50043">
    <property type="entry name" value="HTH_LUXR_2"/>
    <property type="match status" value="1"/>
</dbReference>
<dbReference type="OrthoDB" id="3178131at2"/>
<dbReference type="GO" id="GO:0003677">
    <property type="term" value="F:DNA binding"/>
    <property type="evidence" value="ECO:0007669"/>
    <property type="project" value="InterPro"/>
</dbReference>
<gene>
    <name evidence="5" type="ORF">SsS58_06245</name>
</gene>
<dbReference type="Gene3D" id="3.40.50.300">
    <property type="entry name" value="P-loop containing nucleotide triphosphate hydrolases"/>
    <property type="match status" value="1"/>
</dbReference>
<dbReference type="Pfam" id="PF13191">
    <property type="entry name" value="AAA_16"/>
    <property type="match status" value="1"/>
</dbReference>
<feature type="domain" description="HTH luxR-type" evidence="4">
    <location>
        <begin position="854"/>
        <end position="919"/>
    </location>
</feature>
<evidence type="ECO:0000256" key="3">
    <source>
        <dbReference type="SAM" id="MobiDB-lite"/>
    </source>
</evidence>
<evidence type="ECO:0000256" key="1">
    <source>
        <dbReference type="ARBA" id="ARBA00022741"/>
    </source>
</evidence>
<feature type="compositionally biased region" description="Basic and acidic residues" evidence="3">
    <location>
        <begin position="839"/>
        <end position="849"/>
    </location>
</feature>
<dbReference type="Proteomes" id="UP000067448">
    <property type="component" value="Unassembled WGS sequence"/>
</dbReference>
<dbReference type="PROSITE" id="PS00622">
    <property type="entry name" value="HTH_LUXR_1"/>
    <property type="match status" value="1"/>
</dbReference>
<reference evidence="5 6" key="2">
    <citation type="journal article" date="2016" name="Genome Announc.">
        <title>Draft Genome Sequences of Streptomyces scabiei S58, Streptomyces turgidiscabies T45, and Streptomyces acidiscabies a10, the Pathogens of Potato Common Scab, Isolated in Japan.</title>
        <authorList>
            <person name="Tomihama T."/>
            <person name="Nishi Y."/>
            <person name="Sakai M."/>
            <person name="Ikenaga M."/>
            <person name="Okubo T."/>
            <person name="Ikeda S."/>
        </authorList>
    </citation>
    <scope>NUCLEOTIDE SEQUENCE [LARGE SCALE GENOMIC DNA]</scope>
    <source>
        <strain evidence="5 6">S58</strain>
    </source>
</reference>
<proteinExistence type="predicted"/>
<dbReference type="CDD" id="cd06170">
    <property type="entry name" value="LuxR_C_like"/>
    <property type="match status" value="1"/>
</dbReference>
<dbReference type="RefSeq" id="WP_059083162.1">
    <property type="nucleotide sequence ID" value="NZ_BCMM01000034.1"/>
</dbReference>
<dbReference type="GO" id="GO:0006355">
    <property type="term" value="P:regulation of DNA-templated transcription"/>
    <property type="evidence" value="ECO:0007669"/>
    <property type="project" value="InterPro"/>
</dbReference>
<dbReference type="InterPro" id="IPR000792">
    <property type="entry name" value="Tscrpt_reg_LuxR_C"/>
</dbReference>
<dbReference type="InterPro" id="IPR036388">
    <property type="entry name" value="WH-like_DNA-bd_sf"/>
</dbReference>
<dbReference type="SUPFAM" id="SSF46894">
    <property type="entry name" value="C-terminal effector domain of the bipartite response regulators"/>
    <property type="match status" value="1"/>
</dbReference>